<protein>
    <submittedName>
        <fullName evidence="1">Uncharacterized protein</fullName>
    </submittedName>
</protein>
<name>A0ACB7PI08_9PEZI</name>
<keyword evidence="2" id="KW-1185">Reference proteome</keyword>
<reference evidence="1 2" key="1">
    <citation type="journal article" date="2021" name="Nat. Commun.">
        <title>Genetic determinants of endophytism in the Arabidopsis root mycobiome.</title>
        <authorList>
            <person name="Mesny F."/>
            <person name="Miyauchi S."/>
            <person name="Thiergart T."/>
            <person name="Pickel B."/>
            <person name="Atanasova L."/>
            <person name="Karlsson M."/>
            <person name="Huettel B."/>
            <person name="Barry K.W."/>
            <person name="Haridas S."/>
            <person name="Chen C."/>
            <person name="Bauer D."/>
            <person name="Andreopoulos W."/>
            <person name="Pangilinan J."/>
            <person name="LaButti K."/>
            <person name="Riley R."/>
            <person name="Lipzen A."/>
            <person name="Clum A."/>
            <person name="Drula E."/>
            <person name="Henrissat B."/>
            <person name="Kohler A."/>
            <person name="Grigoriev I.V."/>
            <person name="Martin F.M."/>
            <person name="Hacquard S."/>
        </authorList>
    </citation>
    <scope>NUCLEOTIDE SEQUENCE [LARGE SCALE GENOMIC DNA]</scope>
    <source>
        <strain evidence="1 2">MPI-SDFR-AT-0079</strain>
    </source>
</reference>
<dbReference type="EMBL" id="JAGIZQ010000002">
    <property type="protein sequence ID" value="KAH6641217.1"/>
    <property type="molecule type" value="Genomic_DNA"/>
</dbReference>
<organism evidence="1 2">
    <name type="scientific">Chaetomium tenue</name>
    <dbReference type="NCBI Taxonomy" id="1854479"/>
    <lineage>
        <taxon>Eukaryota</taxon>
        <taxon>Fungi</taxon>
        <taxon>Dikarya</taxon>
        <taxon>Ascomycota</taxon>
        <taxon>Pezizomycotina</taxon>
        <taxon>Sordariomycetes</taxon>
        <taxon>Sordariomycetidae</taxon>
        <taxon>Sordariales</taxon>
        <taxon>Chaetomiaceae</taxon>
        <taxon>Chaetomium</taxon>
    </lineage>
</organism>
<sequence length="475" mass="54978">MTLHLPGRCICNRLRYTLSLPSADAARTTLCHCHSCRRAFGANYGLTAKVPVEAFQYKPGSEPPKRYKQENGVTREFCGVCGAYVCEFGEEAADKFRYVVWGSLDEPEKVPPKGEFFCKNRTDWMPELQASSSIHRLPTYPPSWFRELQKAKIIYRCGNRVVWTMNDVYILKRTQYNINSEAPTHRFITANTSVPCPRVFGEWLSRERDQHFLIEERAPGVTLGECWPRLSAADKIYLAQQVADYMSKLASRFRGRRMESVSGQRLPINCFVPDADEARGFLKGRWRTDDDIFDHEFRPALKRTGLHSDIINAVRATMPPCQGKLALTHCDLYVGNIMVDPDRAKVTAIIDWESAGYWPEWFQYARITHGCNPDDEQWKYVLSRVCRSRIPHADHGRVWLDMVHLFLCYPASLQACAWLRLLGLYLKGDASLKDLQDYRQMDARHEQEYRAKESARLNNKDLKGDQGYYSNWLRF</sequence>
<gene>
    <name evidence="1" type="ORF">F5144DRAFT_627269</name>
</gene>
<evidence type="ECO:0000313" key="1">
    <source>
        <dbReference type="EMBL" id="KAH6641217.1"/>
    </source>
</evidence>
<dbReference type="Proteomes" id="UP000724584">
    <property type="component" value="Unassembled WGS sequence"/>
</dbReference>
<proteinExistence type="predicted"/>
<evidence type="ECO:0000313" key="2">
    <source>
        <dbReference type="Proteomes" id="UP000724584"/>
    </source>
</evidence>
<accession>A0ACB7PI08</accession>
<comment type="caution">
    <text evidence="1">The sequence shown here is derived from an EMBL/GenBank/DDBJ whole genome shotgun (WGS) entry which is preliminary data.</text>
</comment>